<dbReference type="Pfam" id="PF00439">
    <property type="entry name" value="Bromodomain"/>
    <property type="match status" value="1"/>
</dbReference>
<keyword evidence="3" id="KW-0158">Chromosome</keyword>
<evidence type="ECO:0000313" key="21">
    <source>
        <dbReference type="RefSeq" id="XP_033696724.1"/>
    </source>
</evidence>
<comment type="subcellular location">
    <subcellularLocation>
        <location evidence="2">Chromosome</location>
    </subcellularLocation>
    <subcellularLocation>
        <location evidence="1">Nucleus</location>
    </subcellularLocation>
</comment>
<dbReference type="InterPro" id="IPR002893">
    <property type="entry name" value="Znf_MYND"/>
</dbReference>
<dbReference type="InterPro" id="IPR019786">
    <property type="entry name" value="Zinc_finger_PHD-type_CS"/>
</dbReference>
<dbReference type="GO" id="GO:0005694">
    <property type="term" value="C:chromosome"/>
    <property type="evidence" value="ECO:0007669"/>
    <property type="project" value="UniProtKB-SubCell"/>
</dbReference>
<dbReference type="InterPro" id="IPR011011">
    <property type="entry name" value="Znf_FYVE_PHD"/>
</dbReference>
<evidence type="ECO:0000259" key="17">
    <source>
        <dbReference type="PROSITE" id="PS50016"/>
    </source>
</evidence>
<feature type="compositionally biased region" description="Basic and acidic residues" evidence="15">
    <location>
        <begin position="1075"/>
        <end position="1088"/>
    </location>
</feature>
<dbReference type="RefSeq" id="XP_033696724.1">
    <property type="nucleotide sequence ID" value="XM_033840833.1"/>
</dbReference>
<dbReference type="FunFam" id="1.20.920.10:FF:000005">
    <property type="entry name" value="protein kinase C-binding protein 1 isoform X2"/>
    <property type="match status" value="1"/>
</dbReference>
<dbReference type="SUPFAM" id="SSF57903">
    <property type="entry name" value="FYVE/PHD zinc finger"/>
    <property type="match status" value="1"/>
</dbReference>
<gene>
    <name evidence="21" type="primary">ZMYND8</name>
</gene>
<dbReference type="GO" id="GO:0140006">
    <property type="term" value="F:histone H3 reader activity"/>
    <property type="evidence" value="ECO:0007669"/>
    <property type="project" value="UniProtKB-ARBA"/>
</dbReference>
<dbReference type="GO" id="GO:0005737">
    <property type="term" value="C:cytoplasm"/>
    <property type="evidence" value="ECO:0007669"/>
    <property type="project" value="TreeGrafter"/>
</dbReference>
<dbReference type="SUPFAM" id="SSF63748">
    <property type="entry name" value="Tudor/PWWP/MBT"/>
    <property type="match status" value="1"/>
</dbReference>
<dbReference type="InterPro" id="IPR021931">
    <property type="entry name" value="ZMYND8"/>
</dbReference>
<keyword evidence="9 12" id="KW-0103">Bromodomain</keyword>
<feature type="compositionally biased region" description="Basic and acidic residues" evidence="15">
    <location>
        <begin position="677"/>
        <end position="717"/>
    </location>
</feature>
<dbReference type="FunFam" id="6.10.140.2220:FF:000002">
    <property type="entry name" value="Protein kinase C-binding protein 1 isoform C"/>
    <property type="match status" value="1"/>
</dbReference>
<evidence type="ECO:0000313" key="20">
    <source>
        <dbReference type="Proteomes" id="UP000245320"/>
    </source>
</evidence>
<feature type="compositionally biased region" description="Polar residues" evidence="15">
    <location>
        <begin position="492"/>
        <end position="509"/>
    </location>
</feature>
<keyword evidence="7" id="KW-0156">Chromatin regulator</keyword>
<dbReference type="SMART" id="SM00249">
    <property type="entry name" value="PHD"/>
    <property type="match status" value="1"/>
</dbReference>
<dbReference type="InterPro" id="IPR001487">
    <property type="entry name" value="Bromodomain"/>
</dbReference>
<dbReference type="Gene3D" id="3.30.40.10">
    <property type="entry name" value="Zinc/RING finger domain, C3HC4 (zinc finger)"/>
    <property type="match status" value="1"/>
</dbReference>
<dbReference type="PROSITE" id="PS01359">
    <property type="entry name" value="ZF_PHD_1"/>
    <property type="match status" value="1"/>
</dbReference>
<feature type="region of interest" description="Disordered" evidence="15">
    <location>
        <begin position="602"/>
        <end position="830"/>
    </location>
</feature>
<keyword evidence="8" id="KW-0805">Transcription regulation</keyword>
<feature type="coiled-coil region" evidence="14">
    <location>
        <begin position="948"/>
        <end position="997"/>
    </location>
</feature>
<evidence type="ECO:0000256" key="11">
    <source>
        <dbReference type="ARBA" id="ARBA00023242"/>
    </source>
</evidence>
<dbReference type="GO" id="GO:0003714">
    <property type="term" value="F:transcription corepressor activity"/>
    <property type="evidence" value="ECO:0007669"/>
    <property type="project" value="TreeGrafter"/>
</dbReference>
<dbReference type="InterPro" id="IPR000313">
    <property type="entry name" value="PWWP_dom"/>
</dbReference>
<evidence type="ECO:0000256" key="13">
    <source>
        <dbReference type="PROSITE-ProRule" id="PRU00134"/>
    </source>
</evidence>
<keyword evidence="11" id="KW-0539">Nucleus</keyword>
<evidence type="ECO:0000256" key="15">
    <source>
        <dbReference type="SAM" id="MobiDB-lite"/>
    </source>
</evidence>
<dbReference type="SMART" id="SM00293">
    <property type="entry name" value="PWWP"/>
    <property type="match status" value="1"/>
</dbReference>
<dbReference type="Gene3D" id="2.30.30.140">
    <property type="match status" value="1"/>
</dbReference>
<keyword evidence="5 13" id="KW-0863">Zinc-finger</keyword>
<dbReference type="InterPro" id="IPR044075">
    <property type="entry name" value="PRKCBP1_PHD"/>
</dbReference>
<dbReference type="Proteomes" id="UP000245320">
    <property type="component" value="Chromosome 15"/>
</dbReference>
<dbReference type="AlphaFoldDB" id="A0A6J3Q382"/>
<dbReference type="Gene3D" id="6.10.140.2220">
    <property type="match status" value="1"/>
</dbReference>
<feature type="compositionally biased region" description="Low complexity" evidence="15">
    <location>
        <begin position="791"/>
        <end position="818"/>
    </location>
</feature>
<evidence type="ECO:0000259" key="18">
    <source>
        <dbReference type="PROSITE" id="PS50812"/>
    </source>
</evidence>
<dbReference type="InterPro" id="IPR056987">
    <property type="entry name" value="ZMYND8_CC"/>
</dbReference>
<feature type="compositionally biased region" description="Polar residues" evidence="15">
    <location>
        <begin position="1089"/>
        <end position="1112"/>
    </location>
</feature>
<dbReference type="Pfam" id="PF00855">
    <property type="entry name" value="PWWP"/>
    <property type="match status" value="1"/>
</dbReference>
<dbReference type="CDD" id="cd05508">
    <property type="entry name" value="Bromo_RACK7"/>
    <property type="match status" value="1"/>
</dbReference>
<dbReference type="GeneID" id="101338106"/>
<feature type="region of interest" description="Disordered" evidence="15">
    <location>
        <begin position="432"/>
        <end position="534"/>
    </location>
</feature>
<evidence type="ECO:0000256" key="6">
    <source>
        <dbReference type="ARBA" id="ARBA00022833"/>
    </source>
</evidence>
<feature type="compositionally biased region" description="Basic and acidic residues" evidence="15">
    <location>
        <begin position="642"/>
        <end position="651"/>
    </location>
</feature>
<dbReference type="InterPro" id="IPR001965">
    <property type="entry name" value="Znf_PHD"/>
</dbReference>
<dbReference type="PROSITE" id="PS50016">
    <property type="entry name" value="ZF_PHD_2"/>
    <property type="match status" value="1"/>
</dbReference>
<feature type="compositionally biased region" description="Basic and acidic residues" evidence="15">
    <location>
        <begin position="1148"/>
        <end position="1159"/>
    </location>
</feature>
<feature type="compositionally biased region" description="Low complexity" evidence="15">
    <location>
        <begin position="519"/>
        <end position="532"/>
    </location>
</feature>
<dbReference type="InterPro" id="IPR036427">
    <property type="entry name" value="Bromodomain-like_sf"/>
</dbReference>
<keyword evidence="20" id="KW-1185">Reference proteome</keyword>
<dbReference type="GO" id="GO:0005634">
    <property type="term" value="C:nucleus"/>
    <property type="evidence" value="ECO:0007669"/>
    <property type="project" value="UniProtKB-SubCell"/>
</dbReference>
<feature type="compositionally biased region" description="Basic and acidic residues" evidence="15">
    <location>
        <begin position="1127"/>
        <end position="1138"/>
    </location>
</feature>
<feature type="region of interest" description="Disordered" evidence="15">
    <location>
        <begin position="1"/>
        <end position="77"/>
    </location>
</feature>
<feature type="domain" description="PWWP" evidence="18">
    <location>
        <begin position="297"/>
        <end position="347"/>
    </location>
</feature>
<dbReference type="InterPro" id="IPR019787">
    <property type="entry name" value="Znf_PHD-finger"/>
</dbReference>
<feature type="domain" description="Bromo" evidence="16">
    <location>
        <begin position="185"/>
        <end position="255"/>
    </location>
</feature>
<keyword evidence="14" id="KW-0175">Coiled coil</keyword>
<feature type="compositionally biased region" description="Basic and acidic residues" evidence="15">
    <location>
        <begin position="605"/>
        <end position="616"/>
    </location>
</feature>
<dbReference type="Pfam" id="PF00628">
    <property type="entry name" value="PHD"/>
    <property type="match status" value="1"/>
</dbReference>
<dbReference type="PANTHER" id="PTHR46453">
    <property type="entry name" value="PROTEIN KINASE C-BINDING PROTEIN 1"/>
    <property type="match status" value="1"/>
</dbReference>
<evidence type="ECO:0000256" key="12">
    <source>
        <dbReference type="PROSITE-ProRule" id="PRU00035"/>
    </source>
</evidence>
<name>A0A6J3Q382_TURTR</name>
<feature type="compositionally biased region" description="Basic and acidic residues" evidence="15">
    <location>
        <begin position="739"/>
        <end position="759"/>
    </location>
</feature>
<feature type="domain" description="PHD-type" evidence="17">
    <location>
        <begin position="108"/>
        <end position="153"/>
    </location>
</feature>
<feature type="region of interest" description="Disordered" evidence="15">
    <location>
        <begin position="1044"/>
        <end position="1159"/>
    </location>
</feature>
<proteinExistence type="predicted"/>
<dbReference type="PROSITE" id="PS50865">
    <property type="entry name" value="ZF_MYND_2"/>
    <property type="match status" value="1"/>
</dbReference>
<keyword evidence="21" id="KW-0418">Kinase</keyword>
<feature type="compositionally biased region" description="Polar residues" evidence="15">
    <location>
        <begin position="769"/>
        <end position="790"/>
    </location>
</feature>
<feature type="compositionally biased region" description="Polar residues" evidence="15">
    <location>
        <begin position="453"/>
        <end position="462"/>
    </location>
</feature>
<dbReference type="SUPFAM" id="SSF47370">
    <property type="entry name" value="Bromodomain"/>
    <property type="match status" value="1"/>
</dbReference>
<dbReference type="FunFam" id="2.30.30.140:FF:000003">
    <property type="entry name" value="Protein kinase C-binding protein 1 isoform C"/>
    <property type="match status" value="1"/>
</dbReference>
<feature type="domain" description="MYND-type" evidence="19">
    <location>
        <begin position="1001"/>
        <end position="1035"/>
    </location>
</feature>
<dbReference type="CDD" id="cd20160">
    <property type="entry name" value="PWWP_PRKCBP1"/>
    <property type="match status" value="1"/>
</dbReference>
<evidence type="ECO:0000259" key="16">
    <source>
        <dbReference type="PROSITE" id="PS50014"/>
    </source>
</evidence>
<evidence type="ECO:0000256" key="7">
    <source>
        <dbReference type="ARBA" id="ARBA00022853"/>
    </source>
</evidence>
<reference evidence="21" key="1">
    <citation type="submission" date="2025-08" db="UniProtKB">
        <authorList>
            <consortium name="RefSeq"/>
        </authorList>
    </citation>
    <scope>IDENTIFICATION</scope>
    <source>
        <tissue evidence="21">Spleen</tissue>
    </source>
</reference>
<feature type="compositionally biased region" description="Polar residues" evidence="15">
    <location>
        <begin position="1051"/>
        <end position="1068"/>
    </location>
</feature>
<evidence type="ECO:0000259" key="19">
    <source>
        <dbReference type="PROSITE" id="PS50865"/>
    </source>
</evidence>
<keyword evidence="10" id="KW-0804">Transcription</keyword>
<evidence type="ECO:0000256" key="4">
    <source>
        <dbReference type="ARBA" id="ARBA00022723"/>
    </source>
</evidence>
<evidence type="ECO:0000256" key="1">
    <source>
        <dbReference type="ARBA" id="ARBA00004123"/>
    </source>
</evidence>
<evidence type="ECO:0000256" key="5">
    <source>
        <dbReference type="ARBA" id="ARBA00022771"/>
    </source>
</evidence>
<evidence type="ECO:0000256" key="14">
    <source>
        <dbReference type="SAM" id="Coils"/>
    </source>
</evidence>
<dbReference type="SMART" id="SM00297">
    <property type="entry name" value="BROMO"/>
    <property type="match status" value="1"/>
</dbReference>
<dbReference type="Pfam" id="PF23460">
    <property type="entry name" value="ZMYND8_CC"/>
    <property type="match status" value="1"/>
</dbReference>
<accession>A0A6J3Q382</accession>
<dbReference type="CTD" id="23613"/>
<evidence type="ECO:0000256" key="2">
    <source>
        <dbReference type="ARBA" id="ARBA00004286"/>
    </source>
</evidence>
<dbReference type="InterPro" id="IPR057053">
    <property type="entry name" value="MYND_ZMYND11_ZMYD8"/>
</dbReference>
<keyword evidence="21" id="KW-0808">Transferase</keyword>
<dbReference type="GO" id="GO:0016301">
    <property type="term" value="F:kinase activity"/>
    <property type="evidence" value="ECO:0007669"/>
    <property type="project" value="UniProtKB-KW"/>
</dbReference>
<dbReference type="PROSITE" id="PS50014">
    <property type="entry name" value="BROMODOMAIN_2"/>
    <property type="match status" value="1"/>
</dbReference>
<dbReference type="InterPro" id="IPR013083">
    <property type="entry name" value="Znf_RING/FYVE/PHD"/>
</dbReference>
<evidence type="ECO:0000256" key="9">
    <source>
        <dbReference type="ARBA" id="ARBA00023117"/>
    </source>
</evidence>
<keyword evidence="6" id="KW-0862">Zinc</keyword>
<dbReference type="InterPro" id="IPR037967">
    <property type="entry name" value="ZMYND8_Bromo_dom"/>
</dbReference>
<sequence>MHPQSLAEEEIKTEQEVVEGMDISTRSKDPGSTERTAQKRKFPSPPHSSNGHSPQDTSTSPIKKKKKPGLLNNNNKEQSELRHGPFYYMKQPLTTDPVDVVPQDGRNDFYCWVCHREGQVLCCELCPRVYHAKCLRLTSEPEGDWFCPECEKITVAECIETQSKAMTMLTIEQLSYLLKFAIQKMKQPGTDAFQKPVPLEQHPDYAEYIFHPMDLCTLEKNAKKKMYGCTEAFLADAKWILHNCIIYNGGNHKLTQIAKVVIKICEHEMNEIEVCPECYLAACQKRDNWFCEPCSNPHPLVWAKLKGFPFWPAKALRDKDGQVDARFFGQHDRAWVPINNCYLMSKEIPFSVKKTKSIFNSAMQEMEVYVENIRRKFGVFNYSPFRTPYTPNSQYQMLLDPSNPSAGAAKIDKQEKVKLNFDMTASPKILMSKPMLSGGTGRRISLSDMPRSPMSTNSSVHTGSDVEQDAEKKATSSHFSASEESIDFLDKSTASPASTKTGQAGSLSGSPKPFSPQVSTPITTKTDKTSTTGSILNLNLDRSKAEMDLKELSESVQQQSAPVPLISPKRQIRSRFQLNLDKTIESCKAQLGINEISEDVYTAVEHSDSEDSEKSDSSGSDSISDEEQRSKNEPEDAEDKEDAQMDKEPSAVKKKPKLANPMETKEELKVSTSPASEKADPGLAKEKTSPQPDKDFSDKAKPLPHPTKDKLKGKDETDSPTVHLGLDSDSESELVIDLGEDHSGREGRKNKKEPKEPSPKQEVVGKAPPSTTAGSQSPPETPVLTRSSAQTPTAGVTATTSTTSTVTAPAAAATGSPVKKQRPLLPKETAPAVQRVVWNSSTVQQKEITQSPSTSTITLVTSTQSSPLVTSSGSTSTLASSVSADLPIATASADVAADIAKYTSKMMDAIKGTMTEIYNDLSKNTTGSTIAEIRRLRIEIEKLQWLHQQELSEMKHNLELTMAEMRQSLEQERDRLIAEVKKQLELEKQQAVDETKKKQWCANCKKEAIFYCCWNTSYCDYPCQQAHWPEHMKSCTQSATAPQQEADAEVNTETLNKSSQGTSSNTQAAPPETSSSKEKEAPAEKSKDSGSTLDLSGSRETPSSILLGSNQGSDHSRSSKSSCWSGSDEKRGSARSEHNASTSSKSLIPKESRLDTFWD</sequence>
<dbReference type="GO" id="GO:0008270">
    <property type="term" value="F:zinc ion binding"/>
    <property type="evidence" value="ECO:0007669"/>
    <property type="project" value="UniProtKB-KW"/>
</dbReference>
<dbReference type="PANTHER" id="PTHR46453:SF3">
    <property type="entry name" value="MYND-TYPE ZINC FINGER-CONTAINING CHROMATIN READER ZMYND8"/>
    <property type="match status" value="1"/>
</dbReference>
<evidence type="ECO:0000256" key="3">
    <source>
        <dbReference type="ARBA" id="ARBA00022454"/>
    </source>
</evidence>
<dbReference type="Gene3D" id="1.20.920.10">
    <property type="entry name" value="Bromodomain-like"/>
    <property type="match status" value="1"/>
</dbReference>
<dbReference type="CDD" id="cd15538">
    <property type="entry name" value="PHD_PRKCBP1"/>
    <property type="match status" value="1"/>
</dbReference>
<dbReference type="PROSITE" id="PS01360">
    <property type="entry name" value="ZF_MYND_1"/>
    <property type="match status" value="1"/>
</dbReference>
<dbReference type="SUPFAM" id="SSF144232">
    <property type="entry name" value="HIT/MYND zinc finger-like"/>
    <property type="match status" value="1"/>
</dbReference>
<evidence type="ECO:0000256" key="8">
    <source>
        <dbReference type="ARBA" id="ARBA00023015"/>
    </source>
</evidence>
<evidence type="ECO:0000256" key="10">
    <source>
        <dbReference type="ARBA" id="ARBA00023163"/>
    </source>
</evidence>
<protein>
    <submittedName>
        <fullName evidence="21">Protein kinase C-binding protein 1 isoform X18</fullName>
    </submittedName>
</protein>
<dbReference type="Pfam" id="PF24324">
    <property type="entry name" value="MYND_ZMYND11_ZMYD8"/>
    <property type="match status" value="1"/>
</dbReference>
<organism evidence="20 21">
    <name type="scientific">Tursiops truncatus</name>
    <name type="common">Atlantic bottle-nosed dolphin</name>
    <name type="synonym">Delphinus truncatus</name>
    <dbReference type="NCBI Taxonomy" id="9739"/>
    <lineage>
        <taxon>Eukaryota</taxon>
        <taxon>Metazoa</taxon>
        <taxon>Chordata</taxon>
        <taxon>Craniata</taxon>
        <taxon>Vertebrata</taxon>
        <taxon>Euteleostomi</taxon>
        <taxon>Mammalia</taxon>
        <taxon>Eutheria</taxon>
        <taxon>Laurasiatheria</taxon>
        <taxon>Artiodactyla</taxon>
        <taxon>Whippomorpha</taxon>
        <taxon>Cetacea</taxon>
        <taxon>Odontoceti</taxon>
        <taxon>Delphinidae</taxon>
        <taxon>Tursiops</taxon>
    </lineage>
</organism>
<dbReference type="PROSITE" id="PS50812">
    <property type="entry name" value="PWWP"/>
    <property type="match status" value="1"/>
</dbReference>
<dbReference type="Pfam" id="PF12064">
    <property type="entry name" value="DUF3544"/>
    <property type="match status" value="1"/>
</dbReference>
<keyword evidence="4" id="KW-0479">Metal-binding</keyword>